<dbReference type="EMBL" id="PQVG01000007">
    <property type="protein sequence ID" value="POY38230.1"/>
    <property type="molecule type" value="Genomic_DNA"/>
</dbReference>
<organism evidence="4 5">
    <name type="scientific">Flavobacterium alvei</name>
    <dbReference type="NCBI Taxonomy" id="2080416"/>
    <lineage>
        <taxon>Bacteria</taxon>
        <taxon>Pseudomonadati</taxon>
        <taxon>Bacteroidota</taxon>
        <taxon>Flavobacteriia</taxon>
        <taxon>Flavobacteriales</taxon>
        <taxon>Flavobacteriaceae</taxon>
        <taxon>Flavobacterium</taxon>
    </lineage>
</organism>
<evidence type="ECO:0000259" key="3">
    <source>
        <dbReference type="Pfam" id="PF18962"/>
    </source>
</evidence>
<proteinExistence type="predicted"/>
<feature type="signal peptide" evidence="2">
    <location>
        <begin position="1"/>
        <end position="20"/>
    </location>
</feature>
<dbReference type="InterPro" id="IPR026444">
    <property type="entry name" value="Secre_tail"/>
</dbReference>
<dbReference type="RefSeq" id="WP_103806663.1">
    <property type="nucleotide sequence ID" value="NZ_PQVG01000007.1"/>
</dbReference>
<protein>
    <recommendedName>
        <fullName evidence="3">Secretion system C-terminal sorting domain-containing protein</fullName>
    </recommendedName>
</protein>
<sequence>MKKQLLFFVFFLCIGKSSFAQYTKLLDFDGTAKGKYPYGTLYSDGIFLYGTTSIGGTNDLGTVFKIKPDGTGFSKLLDFAGTTNGSNPYGNLISDGTFLYGMTVNGGANNLGTIFKIMPDGTGYAKLLDFAGTSNGGNPWGSLISDGTYLYGMTFVGGSNSMGTVFKIKFDGTGFTKLLDFAGLSNGRNPRGDLFYDGTYLYGMTSVGGSDNFGVLFKMLPNGTGYTKLLNFDSVTNGRNPRGNLIFDGTYLYGTTSGSGTNSSTNFGTIFKIMPNGTGYVKLLEFDDVTKGRYPYGSLLSDGTYLYGMSYNGGIDNFGTLYKIMLNGTGFTKLIDFNITNGQIPWGSLIAVGSSLYGMTAGGGTALSGVLFKYGISTLSVAKNQKPDDFKIYPNPSNGNFNIEIDENLIGSKATIFNLLGQKIKDFSLNSTTTTEFLNKGIYLLEIEKDGNKTTQKLIVNKG</sequence>
<evidence type="ECO:0000313" key="4">
    <source>
        <dbReference type="EMBL" id="POY38230.1"/>
    </source>
</evidence>
<feature type="domain" description="Secretion system C-terminal sorting" evidence="3">
    <location>
        <begin position="392"/>
        <end position="460"/>
    </location>
</feature>
<dbReference type="Pfam" id="PF18962">
    <property type="entry name" value="Por_Secre_tail"/>
    <property type="match status" value="1"/>
</dbReference>
<evidence type="ECO:0000256" key="1">
    <source>
        <dbReference type="ARBA" id="ARBA00022729"/>
    </source>
</evidence>
<dbReference type="NCBIfam" id="TIGR03803">
    <property type="entry name" value="Gloeo_Verruco"/>
    <property type="match status" value="6"/>
</dbReference>
<name>A0A2S5A6M0_9FLAO</name>
<dbReference type="AlphaFoldDB" id="A0A2S5A6M0"/>
<evidence type="ECO:0000256" key="2">
    <source>
        <dbReference type="SAM" id="SignalP"/>
    </source>
</evidence>
<evidence type="ECO:0000313" key="5">
    <source>
        <dbReference type="Proteomes" id="UP000237310"/>
    </source>
</evidence>
<accession>A0A2S5A6M0</accession>
<dbReference type="NCBIfam" id="TIGR04183">
    <property type="entry name" value="Por_Secre_tail"/>
    <property type="match status" value="1"/>
</dbReference>
<gene>
    <name evidence="4" type="ORF">C3L50_13285</name>
</gene>
<feature type="chain" id="PRO_5015621778" description="Secretion system C-terminal sorting domain-containing protein" evidence="2">
    <location>
        <begin position="21"/>
        <end position="463"/>
    </location>
</feature>
<dbReference type="OrthoDB" id="1341349at2"/>
<dbReference type="Proteomes" id="UP000237310">
    <property type="component" value="Unassembled WGS sequence"/>
</dbReference>
<comment type="caution">
    <text evidence="4">The sequence shown here is derived from an EMBL/GenBank/DDBJ whole genome shotgun (WGS) entry which is preliminary data.</text>
</comment>
<dbReference type="InterPro" id="IPR022519">
    <property type="entry name" value="Gloeo/Verruco_rpt"/>
</dbReference>
<keyword evidence="5" id="KW-1185">Reference proteome</keyword>
<reference evidence="4 5" key="1">
    <citation type="submission" date="2018-01" db="EMBL/GenBank/DDBJ databases">
        <authorList>
            <person name="Gaut B.S."/>
            <person name="Morton B.R."/>
            <person name="Clegg M.T."/>
            <person name="Duvall M.R."/>
        </authorList>
    </citation>
    <scope>NUCLEOTIDE SEQUENCE [LARGE SCALE GENOMIC DNA]</scope>
    <source>
        <strain evidence="4 5">HR-AY</strain>
    </source>
</reference>
<keyword evidence="1 2" id="KW-0732">Signal</keyword>